<evidence type="ECO:0000256" key="3">
    <source>
        <dbReference type="ARBA" id="ARBA00022691"/>
    </source>
</evidence>
<evidence type="ECO:0000259" key="7">
    <source>
        <dbReference type="PROSITE" id="PS51918"/>
    </source>
</evidence>
<dbReference type="InterPro" id="IPR040084">
    <property type="entry name" value="GTPase_Obg"/>
</dbReference>
<dbReference type="InterPro" id="IPR036390">
    <property type="entry name" value="WH_DNA-bd_sf"/>
</dbReference>
<dbReference type="GO" id="GO:0051539">
    <property type="term" value="F:4 iron, 4 sulfur cluster binding"/>
    <property type="evidence" value="ECO:0007669"/>
    <property type="project" value="UniProtKB-KW"/>
</dbReference>
<comment type="caution">
    <text evidence="8">The sequence shown here is derived from an EMBL/GenBank/DDBJ whole genome shotgun (WGS) entry which is preliminary data.</text>
</comment>
<reference evidence="8 9" key="1">
    <citation type="journal article" date="2017" name="ISME J.">
        <title>Energy and carbon metabolisms in a deep terrestrial subsurface fluid microbial community.</title>
        <authorList>
            <person name="Momper L."/>
            <person name="Jungbluth S.P."/>
            <person name="Lee M.D."/>
            <person name="Amend J.P."/>
        </authorList>
    </citation>
    <scope>NUCLEOTIDE SEQUENCE [LARGE SCALE GENOMIC DNA]</scope>
    <source>
        <strain evidence="8">SURF_17</strain>
    </source>
</reference>
<evidence type="ECO:0000313" key="9">
    <source>
        <dbReference type="Proteomes" id="UP000285961"/>
    </source>
</evidence>
<dbReference type="InterPro" id="IPR036388">
    <property type="entry name" value="WH-like_DNA-bd_sf"/>
</dbReference>
<proteinExistence type="predicted"/>
<dbReference type="InterPro" id="IPR013785">
    <property type="entry name" value="Aldolase_TIM"/>
</dbReference>
<keyword evidence="2" id="KW-0004">4Fe-4S</keyword>
<protein>
    <submittedName>
        <fullName evidence="8">Radical SAM protein</fullName>
    </submittedName>
</protein>
<feature type="domain" description="Radical SAM core" evidence="7">
    <location>
        <begin position="16"/>
        <end position="244"/>
    </location>
</feature>
<evidence type="ECO:0000256" key="1">
    <source>
        <dbReference type="ARBA" id="ARBA00001966"/>
    </source>
</evidence>
<keyword evidence="3" id="KW-0949">S-adenosyl-L-methionine</keyword>
<gene>
    <name evidence="8" type="ORF">C4532_18160</name>
</gene>
<dbReference type="AlphaFoldDB" id="A0A419EPT0"/>
<dbReference type="InterPro" id="IPR007197">
    <property type="entry name" value="rSAM"/>
</dbReference>
<evidence type="ECO:0000256" key="6">
    <source>
        <dbReference type="ARBA" id="ARBA00023014"/>
    </source>
</evidence>
<keyword evidence="6" id="KW-0411">Iron-sulfur</keyword>
<dbReference type="SFLD" id="SFLDG01083">
    <property type="entry name" value="Uncharacterised_Radical_SAM_Su"/>
    <property type="match status" value="1"/>
</dbReference>
<dbReference type="PROSITE" id="PS51918">
    <property type="entry name" value="RADICAL_SAM"/>
    <property type="match status" value="1"/>
</dbReference>
<dbReference type="SUPFAM" id="SSF102114">
    <property type="entry name" value="Radical SAM enzymes"/>
    <property type="match status" value="1"/>
</dbReference>
<sequence length="334" mass="37177">MTSAQENYVFGPVPSRRLGHSLGLDLVPYKTCSYDCVYCQLGRTTELTVSRKRYVPIRDILDQLWKKLGEGVVADYITLSGSGEPTLNSDISELIDSIKKRTDIPVAVLTNGSLLWQRDVQQAILRADVVLPSLDAGDADVFRRINRPHPDVVFEKMVEGLAEFRRVYRGEIWLEVLLVNDVNSEPSHIAQIKRHVDVIRPDTVQLNTVVRPSAEDFAKSVPSAVMLRAKQMLGDRAEVIADYDAACPTEAASLAREEVVALLRRRPCTLEDMVTGLSVHRNELVKHLTILEQQGLVQKVERDNRVYYQIGAAPAMDDSSGIVARGGKESEGQS</sequence>
<dbReference type="InterPro" id="IPR011991">
    <property type="entry name" value="ArsR-like_HTH"/>
</dbReference>
<evidence type="ECO:0000256" key="2">
    <source>
        <dbReference type="ARBA" id="ARBA00022485"/>
    </source>
</evidence>
<keyword evidence="5" id="KW-0408">Iron</keyword>
<evidence type="ECO:0000313" key="8">
    <source>
        <dbReference type="EMBL" id="RJP64985.1"/>
    </source>
</evidence>
<dbReference type="GO" id="GO:0006355">
    <property type="term" value="P:regulation of DNA-templated transcription"/>
    <property type="evidence" value="ECO:0007669"/>
    <property type="project" value="UniProtKB-ARBA"/>
</dbReference>
<dbReference type="GO" id="GO:0046872">
    <property type="term" value="F:metal ion binding"/>
    <property type="evidence" value="ECO:0007669"/>
    <property type="project" value="UniProtKB-KW"/>
</dbReference>
<dbReference type="Pfam" id="PF04055">
    <property type="entry name" value="Radical_SAM"/>
    <property type="match status" value="1"/>
</dbReference>
<organism evidence="8 9">
    <name type="scientific">Candidatus Abyssobacteria bacterium SURF_17</name>
    <dbReference type="NCBI Taxonomy" id="2093361"/>
    <lineage>
        <taxon>Bacteria</taxon>
        <taxon>Pseudomonadati</taxon>
        <taxon>Candidatus Hydrogenedentota</taxon>
        <taxon>Candidatus Abyssobacteria</taxon>
    </lineage>
</organism>
<dbReference type="Proteomes" id="UP000285961">
    <property type="component" value="Unassembled WGS sequence"/>
</dbReference>
<dbReference type="CDD" id="cd01335">
    <property type="entry name" value="Radical_SAM"/>
    <property type="match status" value="1"/>
</dbReference>
<comment type="cofactor">
    <cofactor evidence="1">
        <name>[4Fe-4S] cluster</name>
        <dbReference type="ChEBI" id="CHEBI:49883"/>
    </cofactor>
</comment>
<dbReference type="CDD" id="cd00090">
    <property type="entry name" value="HTH_ARSR"/>
    <property type="match status" value="1"/>
</dbReference>
<name>A0A419EPT0_9BACT</name>
<keyword evidence="4" id="KW-0479">Metal-binding</keyword>
<dbReference type="Gene3D" id="1.10.10.10">
    <property type="entry name" value="Winged helix-like DNA-binding domain superfamily/Winged helix DNA-binding domain"/>
    <property type="match status" value="1"/>
</dbReference>
<accession>A0A419EPT0</accession>
<evidence type="ECO:0000256" key="4">
    <source>
        <dbReference type="ARBA" id="ARBA00022723"/>
    </source>
</evidence>
<dbReference type="EMBL" id="QZKI01000131">
    <property type="protein sequence ID" value="RJP64985.1"/>
    <property type="molecule type" value="Genomic_DNA"/>
</dbReference>
<evidence type="ECO:0000256" key="5">
    <source>
        <dbReference type="ARBA" id="ARBA00023004"/>
    </source>
</evidence>
<dbReference type="PANTHER" id="PTHR43787">
    <property type="entry name" value="FEMO COFACTOR BIOSYNTHESIS PROTEIN NIFB-RELATED"/>
    <property type="match status" value="1"/>
</dbReference>
<dbReference type="PANTHER" id="PTHR43787:SF11">
    <property type="entry name" value="UPF0026 PROTEIN SLR1464"/>
    <property type="match status" value="1"/>
</dbReference>
<dbReference type="InterPro" id="IPR058240">
    <property type="entry name" value="rSAM_sf"/>
</dbReference>
<dbReference type="GO" id="GO:0003824">
    <property type="term" value="F:catalytic activity"/>
    <property type="evidence" value="ECO:0007669"/>
    <property type="project" value="InterPro"/>
</dbReference>
<dbReference type="Gene3D" id="3.20.20.70">
    <property type="entry name" value="Aldolase class I"/>
    <property type="match status" value="1"/>
</dbReference>
<dbReference type="SUPFAM" id="SSF46785">
    <property type="entry name" value="Winged helix' DNA-binding domain"/>
    <property type="match status" value="1"/>
</dbReference>
<dbReference type="SFLD" id="SFLDS00029">
    <property type="entry name" value="Radical_SAM"/>
    <property type="match status" value="1"/>
</dbReference>